<feature type="compositionally biased region" description="Polar residues" evidence="1">
    <location>
        <begin position="401"/>
        <end position="411"/>
    </location>
</feature>
<proteinExistence type="predicted"/>
<feature type="non-terminal residue" evidence="2">
    <location>
        <position position="504"/>
    </location>
</feature>
<name>A0A0C3EUF5_PILCF</name>
<dbReference type="EMBL" id="KN833238">
    <property type="protein sequence ID" value="KIM71669.1"/>
    <property type="molecule type" value="Genomic_DNA"/>
</dbReference>
<dbReference type="AlphaFoldDB" id="A0A0C3EUF5"/>
<dbReference type="HOGENOM" id="CLU_041878_1_0_1"/>
<feature type="compositionally biased region" description="Basic and acidic residues" evidence="1">
    <location>
        <begin position="249"/>
        <end position="263"/>
    </location>
</feature>
<keyword evidence="3" id="KW-1185">Reference proteome</keyword>
<gene>
    <name evidence="2" type="ORF">PILCRDRAFT_16841</name>
</gene>
<accession>A0A0C3EUF5</accession>
<reference evidence="3" key="2">
    <citation type="submission" date="2015-01" db="EMBL/GenBank/DDBJ databases">
        <title>Evolutionary Origins and Diversification of the Mycorrhizal Mutualists.</title>
        <authorList>
            <consortium name="DOE Joint Genome Institute"/>
            <consortium name="Mycorrhizal Genomics Consortium"/>
            <person name="Kohler A."/>
            <person name="Kuo A."/>
            <person name="Nagy L.G."/>
            <person name="Floudas D."/>
            <person name="Copeland A."/>
            <person name="Barry K.W."/>
            <person name="Cichocki N."/>
            <person name="Veneault-Fourrey C."/>
            <person name="LaButti K."/>
            <person name="Lindquist E.A."/>
            <person name="Lipzen A."/>
            <person name="Lundell T."/>
            <person name="Morin E."/>
            <person name="Murat C."/>
            <person name="Riley R."/>
            <person name="Ohm R."/>
            <person name="Sun H."/>
            <person name="Tunlid A."/>
            <person name="Henrissat B."/>
            <person name="Grigoriev I.V."/>
            <person name="Hibbett D.S."/>
            <person name="Martin F."/>
        </authorList>
    </citation>
    <scope>NUCLEOTIDE SEQUENCE [LARGE SCALE GENOMIC DNA]</scope>
    <source>
        <strain evidence="3">F 1598</strain>
    </source>
</reference>
<feature type="region of interest" description="Disordered" evidence="1">
    <location>
        <begin position="396"/>
        <end position="418"/>
    </location>
</feature>
<evidence type="ECO:0000313" key="2">
    <source>
        <dbReference type="EMBL" id="KIM71669.1"/>
    </source>
</evidence>
<dbReference type="Proteomes" id="UP000054166">
    <property type="component" value="Unassembled WGS sequence"/>
</dbReference>
<protein>
    <submittedName>
        <fullName evidence="2">Uncharacterized protein</fullName>
    </submittedName>
</protein>
<dbReference type="InParanoid" id="A0A0C3EUF5"/>
<feature type="region of interest" description="Disordered" evidence="1">
    <location>
        <begin position="249"/>
        <end position="280"/>
    </location>
</feature>
<reference evidence="2 3" key="1">
    <citation type="submission" date="2014-04" db="EMBL/GenBank/DDBJ databases">
        <authorList>
            <consortium name="DOE Joint Genome Institute"/>
            <person name="Kuo A."/>
            <person name="Tarkka M."/>
            <person name="Buscot F."/>
            <person name="Kohler A."/>
            <person name="Nagy L.G."/>
            <person name="Floudas D."/>
            <person name="Copeland A."/>
            <person name="Barry K.W."/>
            <person name="Cichocki N."/>
            <person name="Veneault-Fourrey C."/>
            <person name="LaButti K."/>
            <person name="Lindquist E.A."/>
            <person name="Lipzen A."/>
            <person name="Lundell T."/>
            <person name="Morin E."/>
            <person name="Murat C."/>
            <person name="Sun H."/>
            <person name="Tunlid A."/>
            <person name="Henrissat B."/>
            <person name="Grigoriev I.V."/>
            <person name="Hibbett D.S."/>
            <person name="Martin F."/>
            <person name="Nordberg H.P."/>
            <person name="Cantor M.N."/>
            <person name="Hua S.X."/>
        </authorList>
    </citation>
    <scope>NUCLEOTIDE SEQUENCE [LARGE SCALE GENOMIC DNA]</scope>
    <source>
        <strain evidence="2 3">F 1598</strain>
    </source>
</reference>
<sequence length="504" mass="57519">MSRCRSRCFDVMHDVDVEVLRRSDKYMLPRSEDTKVNAHFDKGRIDVTDRFGAKNAVEPNSFLTDKSCRCQRCSLIRDPKIDAASGYKSTSSLPIDLQQLRLLLLASNLDFYQLAVLTTLTFAMSPSISDATYKSMVSKSRQSLFRLFADMPRQQPFNVMAVRLWARGFLSALEAYRNLLGDAEDLDVNRMVRDTSSLVERFADDSWLEWVAELMPNFVARIKRAWEEQERRREEENCRKQLQEEEVHRAVQKEKERAEREAVMGRLSPNSSRTAPRKMSQSSLASVDVDLLAIEDDFVGSQSRSRGGKKGKGKGKATSAAYQNPKFRLPKGAELVNKLCARCRTNYLTPFRCYVVPGKKKCVKCTHDKYPCSFEPEAETTSMSIIVTPKAKQASSSQSQVDACTTPTASGSRVPRRPIIADDPDLDIADHNILNVAAEMIQRWDSIPSTTEGLMRAQDTVYHRMQVNLYEMRILLMQQCVGYEELDEIDRRLREIQDTEEIEE</sequence>
<evidence type="ECO:0000313" key="3">
    <source>
        <dbReference type="Proteomes" id="UP000054166"/>
    </source>
</evidence>
<evidence type="ECO:0000256" key="1">
    <source>
        <dbReference type="SAM" id="MobiDB-lite"/>
    </source>
</evidence>
<feature type="compositionally biased region" description="Polar residues" evidence="1">
    <location>
        <begin position="268"/>
        <end position="280"/>
    </location>
</feature>
<organism evidence="2 3">
    <name type="scientific">Piloderma croceum (strain F 1598)</name>
    <dbReference type="NCBI Taxonomy" id="765440"/>
    <lineage>
        <taxon>Eukaryota</taxon>
        <taxon>Fungi</taxon>
        <taxon>Dikarya</taxon>
        <taxon>Basidiomycota</taxon>
        <taxon>Agaricomycotina</taxon>
        <taxon>Agaricomycetes</taxon>
        <taxon>Agaricomycetidae</taxon>
        <taxon>Atheliales</taxon>
        <taxon>Atheliaceae</taxon>
        <taxon>Piloderma</taxon>
    </lineage>
</organism>